<dbReference type="InterPro" id="IPR021095">
    <property type="entry name" value="DUF3734"/>
</dbReference>
<accession>A0A261SIJ7</accession>
<keyword evidence="1 4" id="KW-0378">Hydrolase</keyword>
<evidence type="ECO:0000256" key="2">
    <source>
        <dbReference type="ARBA" id="ARBA00022963"/>
    </source>
</evidence>
<organism evidence="6 9">
    <name type="scientific">Bordetella genomosp. 1</name>
    <dbReference type="NCBI Taxonomy" id="1395607"/>
    <lineage>
        <taxon>Bacteria</taxon>
        <taxon>Pseudomonadati</taxon>
        <taxon>Pseudomonadota</taxon>
        <taxon>Betaproteobacteria</taxon>
        <taxon>Burkholderiales</taxon>
        <taxon>Alcaligenaceae</taxon>
        <taxon>Bordetella</taxon>
    </lineage>
</organism>
<gene>
    <name evidence="7" type="ORF">CAL27_22025</name>
    <name evidence="6" type="ORF">CEG14_16635</name>
</gene>
<dbReference type="PROSITE" id="PS51635">
    <property type="entry name" value="PNPLA"/>
    <property type="match status" value="1"/>
</dbReference>
<sequence>MTRKAAPATEAARTAASYRTVALVLQGGGALGAYQAGVYEGLHEAGIDPGWIAGISIGSINAAIIAGSPPDERVARLRSFWRAVSRPTGLAALPWGDVWAEWLGQVPFGAQLPTFTGHLAAAHALVQGQPGFFTPRYPPPYLLQNAGAASTSFYDTAPLAETLRQHVDFTLLNKGGVRVSFGAVNVKTGNFAYFDSRNTRLRVEHIMASGALPPGFPAVEVDGEFYWDGGVVSNTPLSQVLATHPMHDTLAFQVDLWPARGPLPTTLAEVAERQKDIQYSSRTRVVTDNFARILKLRRALQRALEHVPPERLESPDMADLLDQACTPEVNIVNLIYEAKQYERQSKDYEFSTAAIEEHWQSGLTDIRATLAQPHVLDRPGRDQSVVMHDVHRRNGKKSPK</sequence>
<evidence type="ECO:0000256" key="1">
    <source>
        <dbReference type="ARBA" id="ARBA00022801"/>
    </source>
</evidence>
<evidence type="ECO:0000256" key="3">
    <source>
        <dbReference type="ARBA" id="ARBA00023098"/>
    </source>
</evidence>
<feature type="short sequence motif" description="GXSXG" evidence="4">
    <location>
        <begin position="54"/>
        <end position="58"/>
    </location>
</feature>
<dbReference type="PANTHER" id="PTHR14226">
    <property type="entry name" value="NEUROPATHY TARGET ESTERASE/SWISS CHEESE D.MELANOGASTER"/>
    <property type="match status" value="1"/>
</dbReference>
<dbReference type="CDD" id="cd07209">
    <property type="entry name" value="Pat_hypo_Ecoli_Z1214_like"/>
    <property type="match status" value="1"/>
</dbReference>
<dbReference type="EMBL" id="NEVL01000003">
    <property type="protein sequence ID" value="OZI36600.1"/>
    <property type="molecule type" value="Genomic_DNA"/>
</dbReference>
<dbReference type="Pfam" id="PF01734">
    <property type="entry name" value="Patatin"/>
    <property type="match status" value="1"/>
</dbReference>
<dbReference type="PANTHER" id="PTHR14226:SF57">
    <property type="entry name" value="BLR7027 PROTEIN"/>
    <property type="match status" value="1"/>
</dbReference>
<dbReference type="Proteomes" id="UP000216354">
    <property type="component" value="Unassembled WGS sequence"/>
</dbReference>
<evidence type="ECO:0000313" key="8">
    <source>
        <dbReference type="Proteomes" id="UP000216354"/>
    </source>
</evidence>
<dbReference type="Pfam" id="PF12536">
    <property type="entry name" value="DUF3734"/>
    <property type="match status" value="1"/>
</dbReference>
<feature type="active site" description="Nucleophile" evidence="4">
    <location>
        <position position="56"/>
    </location>
</feature>
<name>A0A261SIJ7_9BORD</name>
<dbReference type="Gene3D" id="3.40.1090.10">
    <property type="entry name" value="Cytosolic phospholipase A2 catalytic domain"/>
    <property type="match status" value="2"/>
</dbReference>
<proteinExistence type="predicted"/>
<keyword evidence="2 4" id="KW-0442">Lipid degradation</keyword>
<reference evidence="7 8" key="2">
    <citation type="submission" date="2017-05" db="EMBL/GenBank/DDBJ databases">
        <title>Complete and WGS of Bordetella genogroups.</title>
        <authorList>
            <person name="Spilker T."/>
            <person name="Lipuma J."/>
        </authorList>
    </citation>
    <scope>NUCLEOTIDE SEQUENCE [LARGE SCALE GENOMIC DNA]</scope>
    <source>
        <strain evidence="7 8">AU9795</strain>
    </source>
</reference>
<evidence type="ECO:0000256" key="4">
    <source>
        <dbReference type="PROSITE-ProRule" id="PRU01161"/>
    </source>
</evidence>
<dbReference type="GO" id="GO:0016787">
    <property type="term" value="F:hydrolase activity"/>
    <property type="evidence" value="ECO:0007669"/>
    <property type="project" value="UniProtKB-UniRule"/>
</dbReference>
<reference evidence="6 9" key="1">
    <citation type="submission" date="2017-05" db="EMBL/GenBank/DDBJ databases">
        <title>Complete and WGS of Bordetella genogroups.</title>
        <authorList>
            <person name="Spilker T."/>
            <person name="LiPuma J."/>
        </authorList>
    </citation>
    <scope>NUCLEOTIDE SEQUENCE [LARGE SCALE GENOMIC DNA]</scope>
    <source>
        <strain evidence="6 9">AU17610</strain>
    </source>
</reference>
<evidence type="ECO:0000313" key="9">
    <source>
        <dbReference type="Proteomes" id="UP000217005"/>
    </source>
</evidence>
<dbReference type="Proteomes" id="UP000217005">
    <property type="component" value="Unassembled WGS sequence"/>
</dbReference>
<dbReference type="InterPro" id="IPR050301">
    <property type="entry name" value="NTE"/>
</dbReference>
<dbReference type="RefSeq" id="WP_094827404.1">
    <property type="nucleotide sequence ID" value="NZ_NEVL01000003.1"/>
</dbReference>
<dbReference type="InterPro" id="IPR016035">
    <property type="entry name" value="Acyl_Trfase/lysoPLipase"/>
</dbReference>
<keyword evidence="3 4" id="KW-0443">Lipid metabolism</keyword>
<feature type="short sequence motif" description="GXGXXG" evidence="4">
    <location>
        <begin position="27"/>
        <end position="32"/>
    </location>
</feature>
<dbReference type="SUPFAM" id="SSF52151">
    <property type="entry name" value="FabD/lysophospholipase-like"/>
    <property type="match status" value="1"/>
</dbReference>
<dbReference type="GO" id="GO:0016042">
    <property type="term" value="P:lipid catabolic process"/>
    <property type="evidence" value="ECO:0007669"/>
    <property type="project" value="UniProtKB-UniRule"/>
</dbReference>
<comment type="caution">
    <text evidence="6">The sequence shown here is derived from an EMBL/GenBank/DDBJ whole genome shotgun (WGS) entry which is preliminary data.</text>
</comment>
<protein>
    <recommendedName>
        <fullName evidence="5">PNPLA domain-containing protein</fullName>
    </recommendedName>
</protein>
<dbReference type="OrthoDB" id="9770965at2"/>
<dbReference type="InterPro" id="IPR002641">
    <property type="entry name" value="PNPLA_dom"/>
</dbReference>
<dbReference type="EMBL" id="NEVR01000005">
    <property type="protein sequence ID" value="OZI58059.1"/>
    <property type="molecule type" value="Genomic_DNA"/>
</dbReference>
<feature type="short sequence motif" description="DGA/G" evidence="4">
    <location>
        <begin position="228"/>
        <end position="230"/>
    </location>
</feature>
<feature type="active site" description="Proton acceptor" evidence="4">
    <location>
        <position position="228"/>
    </location>
</feature>
<dbReference type="AlphaFoldDB" id="A0A261SIJ7"/>
<evidence type="ECO:0000313" key="7">
    <source>
        <dbReference type="EMBL" id="OZI58059.1"/>
    </source>
</evidence>
<evidence type="ECO:0000259" key="5">
    <source>
        <dbReference type="PROSITE" id="PS51635"/>
    </source>
</evidence>
<feature type="domain" description="PNPLA" evidence="5">
    <location>
        <begin position="23"/>
        <end position="241"/>
    </location>
</feature>
<keyword evidence="8" id="KW-1185">Reference proteome</keyword>
<evidence type="ECO:0000313" key="6">
    <source>
        <dbReference type="EMBL" id="OZI36600.1"/>
    </source>
</evidence>